<organism evidence="2 3">
    <name type="scientific">Phaseolus vulgaris</name>
    <name type="common">Kidney bean</name>
    <name type="synonym">French bean</name>
    <dbReference type="NCBI Taxonomy" id="3885"/>
    <lineage>
        <taxon>Eukaryota</taxon>
        <taxon>Viridiplantae</taxon>
        <taxon>Streptophyta</taxon>
        <taxon>Embryophyta</taxon>
        <taxon>Tracheophyta</taxon>
        <taxon>Spermatophyta</taxon>
        <taxon>Magnoliopsida</taxon>
        <taxon>eudicotyledons</taxon>
        <taxon>Gunneridae</taxon>
        <taxon>Pentapetalae</taxon>
        <taxon>rosids</taxon>
        <taxon>fabids</taxon>
        <taxon>Fabales</taxon>
        <taxon>Fabaceae</taxon>
        <taxon>Papilionoideae</taxon>
        <taxon>50 kb inversion clade</taxon>
        <taxon>NPAAA clade</taxon>
        <taxon>indigoferoid/millettioid clade</taxon>
        <taxon>Phaseoleae</taxon>
        <taxon>Phaseolus</taxon>
    </lineage>
</organism>
<sequence length="299" mass="33952">MPEFICPIFPSLMMDPQCENRGYVRENHFETMFELMKLILEPRERKVEYTEPVYYLGKNKANETLCFEDNLFLEEETPYFDMAGRFLAAPLSTHTCETLSTLQCLKKYNTFSVPSNMRGFCDFNGKILKVNQRNTIANEFLLGTDEPSIVNIKAAVMLKSSLLQDKFTGCDLNKNSEILGSEKRKKTVQRVSSFVMASTVFLWIGMDLCSQLSIIQLQPKHGPSLFWSTFLKLFGFMAYVSATSAMIVVGAPFSGTQSCMLMFWAILMLLNSAKSLTEVYLPLMGTILTGCYVLVLKYP</sequence>
<gene>
    <name evidence="2" type="ORF">PHAVU_008G049500g</name>
</gene>
<keyword evidence="1" id="KW-0472">Membrane</keyword>
<evidence type="ECO:0000256" key="1">
    <source>
        <dbReference type="SAM" id="Phobius"/>
    </source>
</evidence>
<evidence type="ECO:0000313" key="3">
    <source>
        <dbReference type="Proteomes" id="UP000000226"/>
    </source>
</evidence>
<reference evidence="3" key="1">
    <citation type="journal article" date="2014" name="Nat. Genet.">
        <title>A reference genome for common bean and genome-wide analysis of dual domestications.</title>
        <authorList>
            <person name="Schmutz J."/>
            <person name="McClean P.E."/>
            <person name="Mamidi S."/>
            <person name="Wu G.A."/>
            <person name="Cannon S.B."/>
            <person name="Grimwood J."/>
            <person name="Jenkins J."/>
            <person name="Shu S."/>
            <person name="Song Q."/>
            <person name="Chavarro C."/>
            <person name="Torres-Torres M."/>
            <person name="Geffroy V."/>
            <person name="Moghaddam S.M."/>
            <person name="Gao D."/>
            <person name="Abernathy B."/>
            <person name="Barry K."/>
            <person name="Blair M."/>
            <person name="Brick M.A."/>
            <person name="Chovatia M."/>
            <person name="Gepts P."/>
            <person name="Goodstein D.M."/>
            <person name="Gonzales M."/>
            <person name="Hellsten U."/>
            <person name="Hyten D.L."/>
            <person name="Jia G."/>
            <person name="Kelly J.D."/>
            <person name="Kudrna D."/>
            <person name="Lee R."/>
            <person name="Richard M.M."/>
            <person name="Miklas P.N."/>
            <person name="Osorno J.M."/>
            <person name="Rodrigues J."/>
            <person name="Thareau V."/>
            <person name="Urrea C.A."/>
            <person name="Wang M."/>
            <person name="Yu Y."/>
            <person name="Zhang M."/>
            <person name="Wing R.A."/>
            <person name="Cregan P.B."/>
            <person name="Rokhsar D.S."/>
            <person name="Jackson S.A."/>
        </authorList>
    </citation>
    <scope>NUCLEOTIDE SEQUENCE [LARGE SCALE GENOMIC DNA]</scope>
    <source>
        <strain evidence="3">cv. G19833</strain>
    </source>
</reference>
<feature type="transmembrane region" description="Helical" evidence="1">
    <location>
        <begin position="279"/>
        <end position="298"/>
    </location>
</feature>
<proteinExistence type="predicted"/>
<evidence type="ECO:0000313" key="2">
    <source>
        <dbReference type="EMBL" id="ESW11669.1"/>
    </source>
</evidence>
<name>V7B1I9_PHAVU</name>
<dbReference type="OrthoDB" id="1436624at2759"/>
<feature type="transmembrane region" description="Helical" evidence="1">
    <location>
        <begin position="194"/>
        <end position="216"/>
    </location>
</feature>
<keyword evidence="3" id="KW-1185">Reference proteome</keyword>
<dbReference type="EMBL" id="CM002295">
    <property type="protein sequence ID" value="ESW11669.1"/>
    <property type="molecule type" value="Genomic_DNA"/>
</dbReference>
<feature type="transmembrane region" description="Helical" evidence="1">
    <location>
        <begin position="236"/>
        <end position="267"/>
    </location>
</feature>
<dbReference type="AlphaFoldDB" id="V7B1I9"/>
<dbReference type="Gramene" id="ESW11669">
    <property type="protein sequence ID" value="ESW11669"/>
    <property type="gene ID" value="PHAVU_008G049500g"/>
</dbReference>
<keyword evidence="1" id="KW-1133">Transmembrane helix</keyword>
<keyword evidence="1" id="KW-0812">Transmembrane</keyword>
<protein>
    <submittedName>
        <fullName evidence="2">Uncharacterized protein</fullName>
    </submittedName>
</protein>
<dbReference type="Proteomes" id="UP000000226">
    <property type="component" value="Chromosome 8"/>
</dbReference>
<accession>V7B1I9</accession>